<sequence length="228" mass="25229">MADIVSERIDEILDRYEQALHDADSPLTTTTDRWHQARRQAEAILVECVRALGLTTAEPPDPHAPTRELGIDRAHQQVLVADSIRAGTLLWRAAVPVLREVLTTEGPEGRERLPDALEALHEAISIRLYIGSVAHEHVRLAGRAPAPAREHRGGSRPVARPENITGREWEVLKCVSRALSNREIAKELAISEPTVKTHLRKIFRKLAATSRVDAINKVGLAPQLPLEG</sequence>
<keyword evidence="3" id="KW-0804">Transcription</keyword>
<dbReference type="PROSITE" id="PS50043">
    <property type="entry name" value="HTH_LUXR_2"/>
    <property type="match status" value="1"/>
</dbReference>
<keyword evidence="2" id="KW-0238">DNA-binding</keyword>
<dbReference type="InterPro" id="IPR036388">
    <property type="entry name" value="WH-like_DNA-bd_sf"/>
</dbReference>
<name>A0ABQ4JJ19_9ACTN</name>
<dbReference type="Gene3D" id="1.10.10.10">
    <property type="entry name" value="Winged helix-like DNA-binding domain superfamily/Winged helix DNA-binding domain"/>
    <property type="match status" value="1"/>
</dbReference>
<reference evidence="5 6" key="1">
    <citation type="submission" date="2021-01" db="EMBL/GenBank/DDBJ databases">
        <title>Whole genome shotgun sequence of Verrucosispora qiuiae NBRC 106684.</title>
        <authorList>
            <person name="Komaki H."/>
            <person name="Tamura T."/>
        </authorList>
    </citation>
    <scope>NUCLEOTIDE SEQUENCE [LARGE SCALE GENOMIC DNA]</scope>
    <source>
        <strain evidence="5 6">NBRC 106684</strain>
    </source>
</reference>
<organism evidence="5 6">
    <name type="scientific">Micromonospora qiuiae</name>
    <dbReference type="NCBI Taxonomy" id="502268"/>
    <lineage>
        <taxon>Bacteria</taxon>
        <taxon>Bacillati</taxon>
        <taxon>Actinomycetota</taxon>
        <taxon>Actinomycetes</taxon>
        <taxon>Micromonosporales</taxon>
        <taxon>Micromonosporaceae</taxon>
        <taxon>Micromonospora</taxon>
    </lineage>
</organism>
<evidence type="ECO:0000256" key="2">
    <source>
        <dbReference type="ARBA" id="ARBA00023125"/>
    </source>
</evidence>
<gene>
    <name evidence="5" type="ORF">Vqi01_55880</name>
</gene>
<comment type="caution">
    <text evidence="5">The sequence shown here is derived from an EMBL/GenBank/DDBJ whole genome shotgun (WGS) entry which is preliminary data.</text>
</comment>
<dbReference type="PANTHER" id="PTHR44688:SF25">
    <property type="entry name" value="HTH LUXR-TYPE DOMAIN-CONTAINING PROTEIN"/>
    <property type="match status" value="1"/>
</dbReference>
<dbReference type="SUPFAM" id="SSF46894">
    <property type="entry name" value="C-terminal effector domain of the bipartite response regulators"/>
    <property type="match status" value="1"/>
</dbReference>
<feature type="domain" description="HTH luxR-type" evidence="4">
    <location>
        <begin position="157"/>
        <end position="222"/>
    </location>
</feature>
<evidence type="ECO:0000313" key="6">
    <source>
        <dbReference type="Proteomes" id="UP000653076"/>
    </source>
</evidence>
<dbReference type="PANTHER" id="PTHR44688">
    <property type="entry name" value="DNA-BINDING TRANSCRIPTIONAL ACTIVATOR DEVR_DOSR"/>
    <property type="match status" value="1"/>
</dbReference>
<evidence type="ECO:0000313" key="5">
    <source>
        <dbReference type="EMBL" id="GIJ30426.1"/>
    </source>
</evidence>
<proteinExistence type="predicted"/>
<dbReference type="Pfam" id="PF00196">
    <property type="entry name" value="GerE"/>
    <property type="match status" value="1"/>
</dbReference>
<dbReference type="EMBL" id="BOPC01000111">
    <property type="protein sequence ID" value="GIJ30426.1"/>
    <property type="molecule type" value="Genomic_DNA"/>
</dbReference>
<keyword evidence="1" id="KW-0805">Transcription regulation</keyword>
<dbReference type="Proteomes" id="UP000653076">
    <property type="component" value="Unassembled WGS sequence"/>
</dbReference>
<evidence type="ECO:0000256" key="1">
    <source>
        <dbReference type="ARBA" id="ARBA00023015"/>
    </source>
</evidence>
<dbReference type="CDD" id="cd06170">
    <property type="entry name" value="LuxR_C_like"/>
    <property type="match status" value="1"/>
</dbReference>
<accession>A0ABQ4JJ19</accession>
<evidence type="ECO:0000256" key="3">
    <source>
        <dbReference type="ARBA" id="ARBA00023163"/>
    </source>
</evidence>
<protein>
    <recommendedName>
        <fullName evidence="4">HTH luxR-type domain-containing protein</fullName>
    </recommendedName>
</protein>
<keyword evidence="6" id="KW-1185">Reference proteome</keyword>
<dbReference type="InterPro" id="IPR016032">
    <property type="entry name" value="Sig_transdc_resp-reg_C-effctor"/>
</dbReference>
<dbReference type="RefSeq" id="WP_239098721.1">
    <property type="nucleotide sequence ID" value="NZ_BOPC01000111.1"/>
</dbReference>
<dbReference type="InterPro" id="IPR000792">
    <property type="entry name" value="Tscrpt_reg_LuxR_C"/>
</dbReference>
<dbReference type="SMART" id="SM00421">
    <property type="entry name" value="HTH_LUXR"/>
    <property type="match status" value="1"/>
</dbReference>
<dbReference type="PRINTS" id="PR00038">
    <property type="entry name" value="HTHLUXR"/>
</dbReference>
<evidence type="ECO:0000259" key="4">
    <source>
        <dbReference type="PROSITE" id="PS50043"/>
    </source>
</evidence>